<name>A0AAV4U759_9ARAC</name>
<accession>A0AAV4U759</accession>
<dbReference type="AlphaFoldDB" id="A0AAV4U759"/>
<keyword evidence="3" id="KW-1185">Reference proteome</keyword>
<comment type="caution">
    <text evidence="2">The sequence shown here is derived from an EMBL/GenBank/DDBJ whole genome shotgun (WGS) entry which is preliminary data.</text>
</comment>
<reference evidence="2 3" key="1">
    <citation type="submission" date="2021-06" db="EMBL/GenBank/DDBJ databases">
        <title>Caerostris darwini draft genome.</title>
        <authorList>
            <person name="Kono N."/>
            <person name="Arakawa K."/>
        </authorList>
    </citation>
    <scope>NUCLEOTIDE SEQUENCE [LARGE SCALE GENOMIC DNA]</scope>
</reference>
<evidence type="ECO:0000313" key="3">
    <source>
        <dbReference type="Proteomes" id="UP001054837"/>
    </source>
</evidence>
<organism evidence="2 3">
    <name type="scientific">Caerostris darwini</name>
    <dbReference type="NCBI Taxonomy" id="1538125"/>
    <lineage>
        <taxon>Eukaryota</taxon>
        <taxon>Metazoa</taxon>
        <taxon>Ecdysozoa</taxon>
        <taxon>Arthropoda</taxon>
        <taxon>Chelicerata</taxon>
        <taxon>Arachnida</taxon>
        <taxon>Araneae</taxon>
        <taxon>Araneomorphae</taxon>
        <taxon>Entelegynae</taxon>
        <taxon>Araneoidea</taxon>
        <taxon>Araneidae</taxon>
        <taxon>Caerostris</taxon>
    </lineage>
</organism>
<dbReference type="InterPro" id="IPR009721">
    <property type="entry name" value="O-acyltransferase_WSD1_C"/>
</dbReference>
<dbReference type="Proteomes" id="UP001054837">
    <property type="component" value="Unassembled WGS sequence"/>
</dbReference>
<dbReference type="Pfam" id="PF06974">
    <property type="entry name" value="WS_DGAT_C"/>
    <property type="match status" value="1"/>
</dbReference>
<dbReference type="EMBL" id="BPLQ01010785">
    <property type="protein sequence ID" value="GIY53609.1"/>
    <property type="molecule type" value="Genomic_DNA"/>
</dbReference>
<protein>
    <submittedName>
        <fullName evidence="2">WS_DGAT_C domain-containing protein</fullName>
    </submittedName>
</protein>
<sequence>MNIAKTEQLTIVTVARQATVVLANVPGPEEVLTLGSQKLKKILFWMSPSPEIPVVFSVISYAGALQLSVSADKMVVSEPQLLVKYFHQEIKTLTHLLKRRRIPGEHRRRSHFTEERRLAEIINPPDEENTLSLRCSSLGQTSPEKFSQLERVYPAALLLEPMGRALRLIYSSYAFLV</sequence>
<evidence type="ECO:0000259" key="1">
    <source>
        <dbReference type="Pfam" id="PF06974"/>
    </source>
</evidence>
<feature type="domain" description="O-acyltransferase WSD1 C-terminal" evidence="1">
    <location>
        <begin position="5"/>
        <end position="93"/>
    </location>
</feature>
<gene>
    <name evidence="2" type="primary">AVEN_275306_1</name>
    <name evidence="2" type="ORF">CDAR_58391</name>
</gene>
<evidence type="ECO:0000313" key="2">
    <source>
        <dbReference type="EMBL" id="GIY53609.1"/>
    </source>
</evidence>
<proteinExistence type="predicted"/>